<keyword evidence="3" id="KW-1185">Reference proteome</keyword>
<evidence type="ECO:0000313" key="2">
    <source>
        <dbReference type="EnsemblPlants" id="cds.evm.model.06.1084"/>
    </source>
</evidence>
<dbReference type="EnsemblPlants" id="evm.model.06.1084">
    <property type="protein sequence ID" value="cds.evm.model.06.1084"/>
    <property type="gene ID" value="evm.TU.06.1084"/>
</dbReference>
<dbReference type="Gramene" id="evm.model.06.1084">
    <property type="protein sequence ID" value="cds.evm.model.06.1084"/>
    <property type="gene ID" value="evm.TU.06.1084"/>
</dbReference>
<organism evidence="2 3">
    <name type="scientific">Cannabis sativa</name>
    <name type="common">Hemp</name>
    <name type="synonym">Marijuana</name>
    <dbReference type="NCBI Taxonomy" id="3483"/>
    <lineage>
        <taxon>Eukaryota</taxon>
        <taxon>Viridiplantae</taxon>
        <taxon>Streptophyta</taxon>
        <taxon>Embryophyta</taxon>
        <taxon>Tracheophyta</taxon>
        <taxon>Spermatophyta</taxon>
        <taxon>Magnoliopsida</taxon>
        <taxon>eudicotyledons</taxon>
        <taxon>Gunneridae</taxon>
        <taxon>Pentapetalae</taxon>
        <taxon>rosids</taxon>
        <taxon>fabids</taxon>
        <taxon>Rosales</taxon>
        <taxon>Cannabaceae</taxon>
        <taxon>Cannabis</taxon>
    </lineage>
</organism>
<dbReference type="InterPro" id="IPR013103">
    <property type="entry name" value="RVT_2"/>
</dbReference>
<proteinExistence type="predicted"/>
<dbReference type="Pfam" id="PF07727">
    <property type="entry name" value="RVT_2"/>
    <property type="match status" value="1"/>
</dbReference>
<name>A0A803PT18_CANSA</name>
<dbReference type="EMBL" id="UZAU01000589">
    <property type="status" value="NOT_ANNOTATED_CDS"/>
    <property type="molecule type" value="Genomic_DNA"/>
</dbReference>
<dbReference type="Proteomes" id="UP000596661">
    <property type="component" value="Chromosome 6"/>
</dbReference>
<accession>A0A803PT18</accession>
<feature type="domain" description="Reverse transcriptase Ty1/copia-type" evidence="1">
    <location>
        <begin position="44"/>
        <end position="138"/>
    </location>
</feature>
<sequence length="200" mass="22880">MKMEYATKHLEESLHVESIVEAKDSAQKEVDAELEDNKDQTEVKEQINENEPVRLKARLVAKDFTQAKGIDYIEIFSPVVNYNMTILMSSLATQIEFEVDQVDVKIAFQNEFLDEKIYMKQPHGFQKKSSGKLVFLQKDGSRWLVVPTLKGLPDIRLQLSLFLFGKTLQHVLQFIVPEVVTLSESTLTQDSMEISLRGVC</sequence>
<reference evidence="2" key="1">
    <citation type="submission" date="2018-11" db="EMBL/GenBank/DDBJ databases">
        <authorList>
            <person name="Grassa J C."/>
        </authorList>
    </citation>
    <scope>NUCLEOTIDE SEQUENCE [LARGE SCALE GENOMIC DNA]</scope>
</reference>
<protein>
    <recommendedName>
        <fullName evidence="1">Reverse transcriptase Ty1/copia-type domain-containing protein</fullName>
    </recommendedName>
</protein>
<evidence type="ECO:0000313" key="3">
    <source>
        <dbReference type="Proteomes" id="UP000596661"/>
    </source>
</evidence>
<dbReference type="AlphaFoldDB" id="A0A803PT18"/>
<reference evidence="2" key="2">
    <citation type="submission" date="2021-03" db="UniProtKB">
        <authorList>
            <consortium name="EnsemblPlants"/>
        </authorList>
    </citation>
    <scope>IDENTIFICATION</scope>
</reference>
<evidence type="ECO:0000259" key="1">
    <source>
        <dbReference type="Pfam" id="PF07727"/>
    </source>
</evidence>